<dbReference type="InterPro" id="IPR010024">
    <property type="entry name" value="CHP16711"/>
</dbReference>
<sequence>MLRVIKISGSRRLRMRELKFRMWNEEEKEMIDGDALAFEEYAPLSHLLTQKGIMQFTGYKDGHGKEIYEGDIVQRIDDMPFTSQGGGKSYSSWEVKFEYGGWSFKSTEKSPAYSYPSFYSNTKYMEVIGNIYEEDNL</sequence>
<protein>
    <recommendedName>
        <fullName evidence="1">YopX protein domain-containing protein</fullName>
    </recommendedName>
</protein>
<evidence type="ECO:0000313" key="3">
    <source>
        <dbReference type="Proteomes" id="UP000257032"/>
    </source>
</evidence>
<dbReference type="InterPro" id="IPR019096">
    <property type="entry name" value="YopX_protein"/>
</dbReference>
<feature type="domain" description="YopX protein" evidence="1">
    <location>
        <begin position="19"/>
        <end position="137"/>
    </location>
</feature>
<dbReference type="SUPFAM" id="SSF159006">
    <property type="entry name" value="YopX-like"/>
    <property type="match status" value="1"/>
</dbReference>
<evidence type="ECO:0000313" key="2">
    <source>
        <dbReference type="EMBL" id="RDY70296.1"/>
    </source>
</evidence>
<name>A0A3D8VLL4_9BACI</name>
<dbReference type="Gene3D" id="2.30.30.290">
    <property type="entry name" value="YopX-like domains"/>
    <property type="match status" value="1"/>
</dbReference>
<evidence type="ECO:0000259" key="1">
    <source>
        <dbReference type="Pfam" id="PF09643"/>
    </source>
</evidence>
<gene>
    <name evidence="2" type="ORF">DXT76_13555</name>
</gene>
<dbReference type="Proteomes" id="UP000257032">
    <property type="component" value="Unassembled WGS sequence"/>
</dbReference>
<organism evidence="2 3">
    <name type="scientific">Halobacillus trueperi</name>
    <dbReference type="NCBI Taxonomy" id="156205"/>
    <lineage>
        <taxon>Bacteria</taxon>
        <taxon>Bacillati</taxon>
        <taxon>Bacillota</taxon>
        <taxon>Bacilli</taxon>
        <taxon>Bacillales</taxon>
        <taxon>Bacillaceae</taxon>
        <taxon>Halobacillus</taxon>
    </lineage>
</organism>
<proteinExistence type="predicted"/>
<dbReference type="Pfam" id="PF09643">
    <property type="entry name" value="YopX"/>
    <property type="match status" value="1"/>
</dbReference>
<dbReference type="InterPro" id="IPR023385">
    <property type="entry name" value="YopX-like_C"/>
</dbReference>
<reference evidence="2 3" key="1">
    <citation type="submission" date="2018-08" db="EMBL/GenBank/DDBJ databases">
        <title>Genome sequence of strict halophilic Halobacillus trueperi SS1 isolated from Lunsu, a salty water body of North West Himalayas.</title>
        <authorList>
            <person name="Gupta S."/>
            <person name="Sharma P."/>
            <person name="Dev K."/>
            <person name="Baumler D."/>
            <person name="Sourirajan A."/>
        </authorList>
    </citation>
    <scope>NUCLEOTIDE SEQUENCE [LARGE SCALE GENOMIC DNA]</scope>
    <source>
        <strain evidence="2 3">SS1</strain>
    </source>
</reference>
<comment type="caution">
    <text evidence="2">The sequence shown here is derived from an EMBL/GenBank/DDBJ whole genome shotgun (WGS) entry which is preliminary data.</text>
</comment>
<dbReference type="AlphaFoldDB" id="A0A3D8VLL4"/>
<accession>A0A3D8VLL4</accession>
<dbReference type="EMBL" id="QTLC01000048">
    <property type="protein sequence ID" value="RDY70296.1"/>
    <property type="molecule type" value="Genomic_DNA"/>
</dbReference>
<dbReference type="NCBIfam" id="TIGR01671">
    <property type="entry name" value="phage_TIGR01671"/>
    <property type="match status" value="1"/>
</dbReference>